<sequence>MIYKSEEHAKREIRPRKYLVLVDLSQENYICICGRFQKDGILCVHILRTLIHVDVGANLTIHNVIVLMQTTLDLVPT</sequence>
<evidence type="ECO:0000256" key="1">
    <source>
        <dbReference type="ARBA" id="ARBA00022723"/>
    </source>
</evidence>
<evidence type="ECO:0000313" key="7">
    <source>
        <dbReference type="Proteomes" id="UP000823388"/>
    </source>
</evidence>
<feature type="domain" description="SWIM-type" evidence="5">
    <location>
        <begin position="18"/>
        <end position="54"/>
    </location>
</feature>
<dbReference type="Pfam" id="PF04434">
    <property type="entry name" value="SWIM"/>
    <property type="match status" value="1"/>
</dbReference>
<proteinExistence type="predicted"/>
<evidence type="ECO:0000256" key="2">
    <source>
        <dbReference type="ARBA" id="ARBA00022771"/>
    </source>
</evidence>
<dbReference type="AlphaFoldDB" id="A0A8T0UN00"/>
<dbReference type="SMART" id="SM00575">
    <property type="entry name" value="ZnF_PMZ"/>
    <property type="match status" value="1"/>
</dbReference>
<dbReference type="Proteomes" id="UP000823388">
    <property type="component" value="Chromosome 3K"/>
</dbReference>
<dbReference type="EMBL" id="CM029041">
    <property type="protein sequence ID" value="KAG2623687.1"/>
    <property type="molecule type" value="Genomic_DNA"/>
</dbReference>
<organism evidence="6 7">
    <name type="scientific">Panicum virgatum</name>
    <name type="common">Blackwell switchgrass</name>
    <dbReference type="NCBI Taxonomy" id="38727"/>
    <lineage>
        <taxon>Eukaryota</taxon>
        <taxon>Viridiplantae</taxon>
        <taxon>Streptophyta</taxon>
        <taxon>Embryophyta</taxon>
        <taxon>Tracheophyta</taxon>
        <taxon>Spermatophyta</taxon>
        <taxon>Magnoliopsida</taxon>
        <taxon>Liliopsida</taxon>
        <taxon>Poales</taxon>
        <taxon>Poaceae</taxon>
        <taxon>PACMAD clade</taxon>
        <taxon>Panicoideae</taxon>
        <taxon>Panicodae</taxon>
        <taxon>Paniceae</taxon>
        <taxon>Panicinae</taxon>
        <taxon>Panicum</taxon>
        <taxon>Panicum sect. Hiantes</taxon>
    </lineage>
</organism>
<gene>
    <name evidence="6" type="ORF">PVAP13_3KG075327</name>
</gene>
<evidence type="ECO:0000313" key="6">
    <source>
        <dbReference type="EMBL" id="KAG2623687.1"/>
    </source>
</evidence>
<keyword evidence="3" id="KW-0862">Zinc</keyword>
<protein>
    <recommendedName>
        <fullName evidence="5">SWIM-type domain-containing protein</fullName>
    </recommendedName>
</protein>
<evidence type="ECO:0000256" key="3">
    <source>
        <dbReference type="ARBA" id="ARBA00022833"/>
    </source>
</evidence>
<keyword evidence="1" id="KW-0479">Metal-binding</keyword>
<dbReference type="InterPro" id="IPR006564">
    <property type="entry name" value="Znf_PMZ"/>
</dbReference>
<evidence type="ECO:0000256" key="4">
    <source>
        <dbReference type="PROSITE-ProRule" id="PRU00325"/>
    </source>
</evidence>
<comment type="caution">
    <text evidence="6">The sequence shown here is derived from an EMBL/GenBank/DDBJ whole genome shotgun (WGS) entry which is preliminary data.</text>
</comment>
<keyword evidence="2 4" id="KW-0863">Zinc-finger</keyword>
<reference evidence="6" key="1">
    <citation type="submission" date="2020-05" db="EMBL/GenBank/DDBJ databases">
        <title>WGS assembly of Panicum virgatum.</title>
        <authorList>
            <person name="Lovell J.T."/>
            <person name="Jenkins J."/>
            <person name="Shu S."/>
            <person name="Juenger T.E."/>
            <person name="Schmutz J."/>
        </authorList>
    </citation>
    <scope>NUCLEOTIDE SEQUENCE</scope>
    <source>
        <strain evidence="6">AP13</strain>
    </source>
</reference>
<dbReference type="InterPro" id="IPR007527">
    <property type="entry name" value="Znf_SWIM"/>
</dbReference>
<accession>A0A8T0UN00</accession>
<keyword evidence="7" id="KW-1185">Reference proteome</keyword>
<dbReference type="PROSITE" id="PS50966">
    <property type="entry name" value="ZF_SWIM"/>
    <property type="match status" value="1"/>
</dbReference>
<dbReference type="GO" id="GO:0008270">
    <property type="term" value="F:zinc ion binding"/>
    <property type="evidence" value="ECO:0007669"/>
    <property type="project" value="UniProtKB-KW"/>
</dbReference>
<evidence type="ECO:0000259" key="5">
    <source>
        <dbReference type="PROSITE" id="PS50966"/>
    </source>
</evidence>
<name>A0A8T0UN00_PANVG</name>